<protein>
    <submittedName>
        <fullName evidence="2">Hypothetical_protein</fullName>
    </submittedName>
</protein>
<evidence type="ECO:0000313" key="3">
    <source>
        <dbReference type="Proteomes" id="UP001642409"/>
    </source>
</evidence>
<reference evidence="1" key="1">
    <citation type="submission" date="2023-06" db="EMBL/GenBank/DDBJ databases">
        <authorList>
            <person name="Kurt Z."/>
        </authorList>
    </citation>
    <scope>NUCLEOTIDE SEQUENCE</scope>
</reference>
<reference evidence="2 3" key="2">
    <citation type="submission" date="2024-07" db="EMBL/GenBank/DDBJ databases">
        <authorList>
            <person name="Akdeniz Z."/>
        </authorList>
    </citation>
    <scope>NUCLEOTIDE SEQUENCE [LARGE SCALE GENOMIC DNA]</scope>
</reference>
<dbReference type="Proteomes" id="UP001642409">
    <property type="component" value="Unassembled WGS sequence"/>
</dbReference>
<evidence type="ECO:0000313" key="1">
    <source>
        <dbReference type="EMBL" id="CAI9941760.1"/>
    </source>
</evidence>
<name>A0AA86PKQ1_9EUKA</name>
<dbReference type="AlphaFoldDB" id="A0AA86PKQ1"/>
<dbReference type="EMBL" id="CAXDID020000109">
    <property type="protein sequence ID" value="CAL6029374.1"/>
    <property type="molecule type" value="Genomic_DNA"/>
</dbReference>
<evidence type="ECO:0000313" key="2">
    <source>
        <dbReference type="EMBL" id="CAL6029374.1"/>
    </source>
</evidence>
<proteinExistence type="predicted"/>
<keyword evidence="3" id="KW-1185">Reference proteome</keyword>
<organism evidence="1">
    <name type="scientific">Hexamita inflata</name>
    <dbReference type="NCBI Taxonomy" id="28002"/>
    <lineage>
        <taxon>Eukaryota</taxon>
        <taxon>Metamonada</taxon>
        <taxon>Diplomonadida</taxon>
        <taxon>Hexamitidae</taxon>
        <taxon>Hexamitinae</taxon>
        <taxon>Hexamita</taxon>
    </lineage>
</organism>
<comment type="caution">
    <text evidence="1">The sequence shown here is derived from an EMBL/GenBank/DDBJ whole genome shotgun (WGS) entry which is preliminary data.</text>
</comment>
<accession>A0AA86PKQ1</accession>
<dbReference type="EMBL" id="CATOUU010000695">
    <property type="protein sequence ID" value="CAI9941760.1"/>
    <property type="molecule type" value="Genomic_DNA"/>
</dbReference>
<sequence length="160" mass="19102">MNPNYESAIRRGIQQTSSLKNLAELAKFKYNQEIKIKQQQLEWYQSLMTSQADQKEKLSNLQFSAEIFQQAYDREYIVKEKWSQLNNVYKKQPVHYQQLTVKSLNSNEQQNQQLTLSPLSPKRNQLKFSFSQQHIKRNRLDILELKPKSQLVNVRKINEQ</sequence>
<gene>
    <name evidence="1" type="ORF">HINF_LOCUS29405</name>
    <name evidence="2" type="ORF">HINF_LOCUS32262</name>
</gene>